<organism evidence="2 3">
    <name type="scientific">Allomyces macrogynus (strain ATCC 38327)</name>
    <name type="common">Allomyces javanicus var. macrogynus</name>
    <dbReference type="NCBI Taxonomy" id="578462"/>
    <lineage>
        <taxon>Eukaryota</taxon>
        <taxon>Fungi</taxon>
        <taxon>Fungi incertae sedis</taxon>
        <taxon>Blastocladiomycota</taxon>
        <taxon>Blastocladiomycetes</taxon>
        <taxon>Blastocladiales</taxon>
        <taxon>Blastocladiaceae</taxon>
        <taxon>Allomyces</taxon>
    </lineage>
</organism>
<dbReference type="AlphaFoldDB" id="A0A0L0T415"/>
<feature type="region of interest" description="Disordered" evidence="1">
    <location>
        <begin position="335"/>
        <end position="364"/>
    </location>
</feature>
<gene>
    <name evidence="2" type="ORF">AMAG_13689</name>
</gene>
<dbReference type="Proteomes" id="UP000054350">
    <property type="component" value="Unassembled WGS sequence"/>
</dbReference>
<feature type="compositionally biased region" description="Basic and acidic residues" evidence="1">
    <location>
        <begin position="33"/>
        <end position="60"/>
    </location>
</feature>
<dbReference type="SUPFAM" id="SSF53098">
    <property type="entry name" value="Ribonuclease H-like"/>
    <property type="match status" value="1"/>
</dbReference>
<evidence type="ECO:0000313" key="3">
    <source>
        <dbReference type="Proteomes" id="UP000054350"/>
    </source>
</evidence>
<name>A0A0L0T415_ALLM3</name>
<feature type="compositionally biased region" description="Basic residues" evidence="1">
    <location>
        <begin position="355"/>
        <end position="364"/>
    </location>
</feature>
<dbReference type="Gene3D" id="3.30.420.10">
    <property type="entry name" value="Ribonuclease H-like superfamily/Ribonuclease H"/>
    <property type="match status" value="1"/>
</dbReference>
<proteinExistence type="predicted"/>
<reference evidence="2 3" key="1">
    <citation type="submission" date="2009-11" db="EMBL/GenBank/DDBJ databases">
        <title>Annotation of Allomyces macrogynus ATCC 38327.</title>
        <authorList>
            <consortium name="The Broad Institute Genome Sequencing Platform"/>
            <person name="Russ C."/>
            <person name="Cuomo C."/>
            <person name="Burger G."/>
            <person name="Gray M.W."/>
            <person name="Holland P.W.H."/>
            <person name="King N."/>
            <person name="Lang F.B.F."/>
            <person name="Roger A.J."/>
            <person name="Ruiz-Trillo I."/>
            <person name="Young S.K."/>
            <person name="Zeng Q."/>
            <person name="Gargeya S."/>
            <person name="Fitzgerald M."/>
            <person name="Haas B."/>
            <person name="Abouelleil A."/>
            <person name="Alvarado L."/>
            <person name="Arachchi H.M."/>
            <person name="Berlin A."/>
            <person name="Chapman S.B."/>
            <person name="Gearin G."/>
            <person name="Goldberg J."/>
            <person name="Griggs A."/>
            <person name="Gujja S."/>
            <person name="Hansen M."/>
            <person name="Heiman D."/>
            <person name="Howarth C."/>
            <person name="Larimer J."/>
            <person name="Lui A."/>
            <person name="MacDonald P.J.P."/>
            <person name="McCowen C."/>
            <person name="Montmayeur A."/>
            <person name="Murphy C."/>
            <person name="Neiman D."/>
            <person name="Pearson M."/>
            <person name="Priest M."/>
            <person name="Roberts A."/>
            <person name="Saif S."/>
            <person name="Shea T."/>
            <person name="Sisk P."/>
            <person name="Stolte C."/>
            <person name="Sykes S."/>
            <person name="Wortman J."/>
            <person name="Nusbaum C."/>
            <person name="Birren B."/>
        </authorList>
    </citation>
    <scope>NUCLEOTIDE SEQUENCE [LARGE SCALE GENOMIC DNA]</scope>
    <source>
        <strain evidence="2 3">ATCC 38327</strain>
    </source>
</reference>
<protein>
    <recommendedName>
        <fullName evidence="4">Exonuclease domain-containing protein</fullName>
    </recommendedName>
</protein>
<accession>A0A0L0T415</accession>
<feature type="compositionally biased region" description="Low complexity" evidence="1">
    <location>
        <begin position="343"/>
        <end position="354"/>
    </location>
</feature>
<dbReference type="InterPro" id="IPR012337">
    <property type="entry name" value="RNaseH-like_sf"/>
</dbReference>
<dbReference type="VEuPathDB" id="FungiDB:AMAG_13689"/>
<evidence type="ECO:0008006" key="4">
    <source>
        <dbReference type="Google" id="ProtNLM"/>
    </source>
</evidence>
<keyword evidence="3" id="KW-1185">Reference proteome</keyword>
<evidence type="ECO:0000256" key="1">
    <source>
        <dbReference type="SAM" id="MobiDB-lite"/>
    </source>
</evidence>
<dbReference type="GO" id="GO:0003676">
    <property type="term" value="F:nucleic acid binding"/>
    <property type="evidence" value="ECO:0007669"/>
    <property type="project" value="InterPro"/>
</dbReference>
<reference evidence="3" key="2">
    <citation type="submission" date="2009-11" db="EMBL/GenBank/DDBJ databases">
        <title>The Genome Sequence of Allomyces macrogynus strain ATCC 38327.</title>
        <authorList>
            <consortium name="The Broad Institute Genome Sequencing Platform"/>
            <person name="Russ C."/>
            <person name="Cuomo C."/>
            <person name="Shea T."/>
            <person name="Young S.K."/>
            <person name="Zeng Q."/>
            <person name="Koehrsen M."/>
            <person name="Haas B."/>
            <person name="Borodovsky M."/>
            <person name="Guigo R."/>
            <person name="Alvarado L."/>
            <person name="Berlin A."/>
            <person name="Borenstein D."/>
            <person name="Chen Z."/>
            <person name="Engels R."/>
            <person name="Freedman E."/>
            <person name="Gellesch M."/>
            <person name="Goldberg J."/>
            <person name="Griggs A."/>
            <person name="Gujja S."/>
            <person name="Heiman D."/>
            <person name="Hepburn T."/>
            <person name="Howarth C."/>
            <person name="Jen D."/>
            <person name="Larson L."/>
            <person name="Lewis B."/>
            <person name="Mehta T."/>
            <person name="Park D."/>
            <person name="Pearson M."/>
            <person name="Roberts A."/>
            <person name="Saif S."/>
            <person name="Shenoy N."/>
            <person name="Sisk P."/>
            <person name="Stolte C."/>
            <person name="Sykes S."/>
            <person name="Walk T."/>
            <person name="White J."/>
            <person name="Yandava C."/>
            <person name="Burger G."/>
            <person name="Gray M.W."/>
            <person name="Holland P.W.H."/>
            <person name="King N."/>
            <person name="Lang F.B.F."/>
            <person name="Roger A.J."/>
            <person name="Ruiz-Trillo I."/>
            <person name="Lander E."/>
            <person name="Nusbaum C."/>
        </authorList>
    </citation>
    <scope>NUCLEOTIDE SEQUENCE [LARGE SCALE GENOMIC DNA]</scope>
    <source>
        <strain evidence="3">ATCC 38327</strain>
    </source>
</reference>
<dbReference type="EMBL" id="GG745360">
    <property type="protein sequence ID" value="KNE69314.1"/>
    <property type="molecule type" value="Genomic_DNA"/>
</dbReference>
<dbReference type="STRING" id="578462.A0A0L0T415"/>
<feature type="region of interest" description="Disordered" evidence="1">
    <location>
        <begin position="1"/>
        <end position="61"/>
    </location>
</feature>
<dbReference type="InterPro" id="IPR036397">
    <property type="entry name" value="RNaseH_sf"/>
</dbReference>
<sequence>MLPPAAADQGAPAKSPGQDDDPAWGEPPLLDNGLHHHDHNETMNREQQHQLEGEHEHQGDQLDAELEDDAFAAEYLIVLRLESSRDAPHPGDPADGIARDLLAPATAAASRQHDDQAAPDAALPGLLASLALHDPNNASGTCAATVTCPPPPSTARIAVDAAETLALAWVVYHVATGRIVHAHLSLCRPDDPLHVPEYARARSALGNVILHSTPTTLHDALVDLDAYLHDRGWLQRDAPPIALVTHDASDLRRHLPNEARRKHLPLPAFLALPRYFAVTHEVRKWLRYHPDEVTRVGTELALPDLCDYFSVRYTPGPVLDEASLRTQPSCAGAWRRRTLSRPSAPTGTRASSRTRSTRRSRATS</sequence>
<evidence type="ECO:0000313" key="2">
    <source>
        <dbReference type="EMBL" id="KNE69314.1"/>
    </source>
</evidence>